<keyword evidence="5" id="KW-1185">Reference proteome</keyword>
<feature type="compositionally biased region" description="Polar residues" evidence="1">
    <location>
        <begin position="496"/>
        <end position="507"/>
    </location>
</feature>
<comment type="caution">
    <text evidence="4">The sequence shown here is derived from an EMBL/GenBank/DDBJ whole genome shotgun (WGS) entry which is preliminary data.</text>
</comment>
<dbReference type="Gene3D" id="2.160.20.10">
    <property type="entry name" value="Single-stranded right-handed beta-helix, Pectin lyase-like"/>
    <property type="match status" value="1"/>
</dbReference>
<dbReference type="InterPro" id="IPR008619">
    <property type="entry name" value="Filamentous_hemagglutn_rpt"/>
</dbReference>
<name>A0ABU0UUT4_ACIBI</name>
<dbReference type="EMBL" id="JAUTBK010000002">
    <property type="protein sequence ID" value="MDQ1208302.1"/>
    <property type="molecule type" value="Genomic_DNA"/>
</dbReference>
<organism evidence="4 5">
    <name type="scientific">Acinetobacter baylyi</name>
    <dbReference type="NCBI Taxonomy" id="202950"/>
    <lineage>
        <taxon>Bacteria</taxon>
        <taxon>Pseudomonadati</taxon>
        <taxon>Pseudomonadota</taxon>
        <taxon>Gammaproteobacteria</taxon>
        <taxon>Moraxellales</taxon>
        <taxon>Moraxellaceae</taxon>
        <taxon>Acinetobacter</taxon>
    </lineage>
</organism>
<keyword evidence="2" id="KW-0812">Transmembrane</keyword>
<feature type="compositionally biased region" description="Low complexity" evidence="1">
    <location>
        <begin position="3402"/>
        <end position="3418"/>
    </location>
</feature>
<dbReference type="RefSeq" id="WP_307002727.1">
    <property type="nucleotide sequence ID" value="NZ_JAUTBK010000002.1"/>
</dbReference>
<evidence type="ECO:0000259" key="3">
    <source>
        <dbReference type="SMART" id="SM00912"/>
    </source>
</evidence>
<feature type="region of interest" description="Disordered" evidence="1">
    <location>
        <begin position="3396"/>
        <end position="3418"/>
    </location>
</feature>
<dbReference type="InterPro" id="IPR011050">
    <property type="entry name" value="Pectin_lyase_fold/virulence"/>
</dbReference>
<dbReference type="InterPro" id="IPR012334">
    <property type="entry name" value="Pectin_lyas_fold"/>
</dbReference>
<dbReference type="Pfam" id="PF05860">
    <property type="entry name" value="TPS"/>
    <property type="match status" value="1"/>
</dbReference>
<feature type="region of interest" description="Disordered" evidence="1">
    <location>
        <begin position="30"/>
        <end position="54"/>
    </location>
</feature>
<feature type="compositionally biased region" description="Low complexity" evidence="1">
    <location>
        <begin position="2028"/>
        <end position="2054"/>
    </location>
</feature>
<protein>
    <submittedName>
        <fullName evidence="4">Filamentous hemagglutinin</fullName>
    </submittedName>
</protein>
<dbReference type="Proteomes" id="UP001233360">
    <property type="component" value="Unassembled WGS sequence"/>
</dbReference>
<feature type="region of interest" description="Disordered" evidence="1">
    <location>
        <begin position="3065"/>
        <end position="3085"/>
    </location>
</feature>
<sequence length="3730" mass="394314">MNKNRYRIIFSQARGMFIAVAEIVKSKTKQAGQSQADGHDNKACSASDSDSMGFDSSNLKKLKRLNFAVISVLGASIFTLPLNTIADSQIIADKGAPTSQQPTILNSSNGVTQVNIQTPSAGGVSRNTYSQFDVGQEGAILNNARNNTQTQLGGWIQGNPWLAKGEAKVILNEVNSSNPSQLKGYIEVAGKQAQVVIANPSGLVCDGCGVINADRFTLTTGQAVMNQGYLESFRVREGQITIQGKGLNGSLTPFTDVYARALQVNAGLYAKELNVVLGQNDINVNDPTTSNVSSIQSNTSANNKPQFALDVGQLGGMYAGKIFLVGTEQGVGVRNAGSMNSTQSTLTLNANGDLTNTGNLIANQGQLQLNAENIKNTGNISSATSQVSLHSQNLDNSGLISSADELNIQQQGHLGNRGTLNAARIVIDAGSLANSGSIEQTGAQALDLKAGSMSNIGGKIGIAKTSSIGGNGSESGGGSQPVEPNNAAQDGGSLEVVNTDSTPTTPKTYETGYIHVRDQLNNDQGAIVAQGGIDLESNNGLDNQGGQLNLGRVKIQGERFNNDQGQLTVKQAEIQTNTLSNQSGQLISNQKLNIQTQTANNQKGKIQSVDQLDLNVANGLENTEGQIASGQQLNIQADQVNNQSGLIYSEQQGIELKANHVINNTSGIIQAKTQLNLASTQLDNTSGHIQAENIQQQHTTVNNTQGSIVAGQSFISTVDQFDNHQGLIDAKNIQLTHQVLNNSGSIYADQNIKITGQHILNTGSIAAGQNIQLNTAKLQHEQAALIAAGLDRQGKLTSTGDLDITAEQTALHGQSFAGQQLKVASKQQIDATNGQLQAKNIDLASDAGDISTRAATVIAEQLSLKSHDLIDNQQGTLSAQQLNLTANRLDNTQGHILHTGQDQLDLNFSQSLNNQSGEIRSNAAELNIKTALLNNTEGQVVHAGTQQLNIQTEQLNGHLGHILSNGTLQLKAGTLDVSGGVTSADQITIQANVLNNAQGQLIQHGASSPLNLTIQQQLNNQAGLIQSATATDIKAGSLNNQGGTLSSAQGQNLDVDVAGKLDNSQSGQIYAGNQAHLQVGSLDNSHQGQINAQHNLQLTSQQQINNQSGQIVANGDVQIQSQGLNNSHGQMSSLQGGLSLNTGSDTLINQSGLIQAKKEVSIQAQRIDNQQGQITTQGQAELISQAEIDNLEGAIAADLDVNIRSQGLNNNKGQISSAQGNLTLNAGNGTLTNQAATIVSGKTLTLSANQLDNSNHGQINSQNNADISIVKDVNNTSGVIAAKQQLTLSSQGLNNTTGQIGTVQGNLHIDAGSQLLNNQQGRIQSGQDLNLNATGIDNTQGQISSKNQLQLDSREQLLNNRQGTLSAESLTIDSGELNNDQGLIQAQQSIQIDTHQHNLSNTNSGAQGGILSQGNIQLNNVQTLDNQQGYLASAQQLDLQANQVFNQNGTLLAAKQLNLQGTGKNQLLNNQSGQMLSMGGMNLNIDQINNKGKANTADADSHIMAAGELNITTQQLDNQNTLNTDPANTSIQGIDANTLNITSKVLNNQSGVIRSSADQNLNVQQALNNQSGQISSEKQLTLVGDQLEINNLNGQILAGTGLNLTAQSLSGDGKLLSLGNAKLTLQNDYIHSSGAQLQANQDLSLSTKGNIINNGTINAGNQLALNAANITNQQAGKIESHDTRLTAQNTLNNTGLINGDFTRLQAETLNNQGTGRIYGTTLAIQANTLNNQPDSTGTAPVIASRGDLHLGVQTLNNLSNPTDYTSQALIFSAGNLYLGAALDANDYATGQADVIHNESATIESLGDMSLSAKQINNINKYFKTEQVEVSRKDGLEKYCDAWCTFDGNYYDGNPYEDWMRYYYSEITYETRTTESAPGQIKAGGHLDLNGAQVVNDKSQILAGGELKNEGGTIDSGTQIAGIRKIVNTGTQVKYWKYEGQWDNPFENSSETTFDLSISQALGNQNLNQNQLSTVAVSNNQSAEQIQNSQTTQQEINGLQTSNNSTQLNQTKDVDLDQLNLKDSQSQNAPQASVVESAQQQSATSAPSSTPQGTSEEIRSIDFSNIKVPNSALYKVNADSKAGYLIETDPAFADYKKWLSSDYMLDELGLDPALQQKRLGDGFYEQRLVQDQIANLTGYRFLEGFANDDEQYKALMNNGITFAKLYGLRPGIALTAAQTAQLTSDIVWLVEQSVTLPDGTITKALVPQVYVKVRVGDLKGDGTLLSGNSVNLKLDGDLINGATIAGREAVQITADNVQNLNGRIQGNQVAIETQKDLNNIGGQIIAKDAMALKVGGNLNIESTTRTSESQVGSLSSSSTNLDRVAGLYVGNGSTKQLDPNQATLMLNVAGNSSLKGVQINNSNGATVLNTTGNVDLGTVSVGKQETLKIDDKNGYQLKQLQDVGSQINSAGSLLINGQNITSKAVDLNSQQGDIQLSAQKDIVLDNGLNQSAVSSQSQSKGSFGGKKSSTYDASSSTSIANQLNAGQNIIINSAQGNISATHLQAEAGNNIQIHAQQGNVTLLSAIDDKRESSTSSKKGVATYNNRQSGYIDQEVAQTTLKAGDTVDINASKNIELQANDVQAGNSIYVGNTLMLRQADGSLKAADGSLMPEDVTLSTLATKDEQWDEQQKGYRGIAKELIKGLAIGAVGIGLDDPVKIGESKGERSEQTLQQGTSLQANNIAVGSIGQTTLTSSDLSATNISLSGQKVTLNAAEEQSQHSSSQGEETIQGLGVKLNSDSLRLGGFKSVGTTQSTTTTITTHKAGQINTENLNIQGAEGIDILGQNVKATGNTVLDHGRGELNIGGYENKTVTEDKTHTETVTSEVGVRNAYVDAALAVKALADATKALSSAKKDYSQAQKDYEAGKITKDALDDSKANLAMATTNVATAEIAVAASAAAAVAAASTSYGTGFTIGANGERIETTSTSTMTQGQWQGSTLDLNNLTLKSEGQNANIQGSRLTATGTTSFDGIKDLNVTAGTEHNSQSSNSKTNSQSVSYTYNGGGSASIGKQTSTSESKSLTYVNSEVTLNKTEGRLNSLNIKGGEVSIQDRGNLQVNNIHVESLQDTASSSNSSRGGSIGGGYGSGSKNITASYNQSKGSSDSAWVNTTSKLLIGNAQNDANLDAMGVKNITNIGGVIANANKNADGSLTDHKNLNYTGNLELKDLQDHNNNKSRGFNVSTNIGIPQGGSKAASTAPKGSTTIGLNSSGQETEQLTKAAMGQGTVKNSAELTNRDINNTQEITRDQTTGMLNGSVTVDHRLLSESGRAEIVKEQKELPENGVQIAKNIVSQLPEGQYKTDALNTLSHLQVKAAVTPVGFKQVGDELLNQYAKFIEQGNDPKIFRAMADQPETLKLLQEAYTLEKELNQYKQQLISQGLDEEDANAEIRQRLLERRNQPNLNQTTTTQSTVTTQAEISSSTSDDISRINVGTLETQEVQASIFALPNAKTDTAKLGGEDISVVNDSNLAIDVLTRIGQLKQNFDAVVDSTGVDKEKASLVVNMLLGGVAGTVKTLVEDKLIGNQVAAIQDRLTKEGVALVHGTDYDTVQQASQRDQLGNDTAKQLSDQLELTGEGINLSSGIIGGTISLGSKGTTTKTIDGKEVEISTNGEVLGGAHKDTSKPVNDGFDSHHCPAKNCYKDAPISSSDGPAIKMEPADHKKTASWGSSDDAIEYRKKQQELLNQGKLNEAIQMDIDDIRSKFGNKYDNAIKEMVEYTKTLNPNDFKSIGPK</sequence>
<dbReference type="InterPro" id="IPR008638">
    <property type="entry name" value="FhaB/CdiA-like_TPS"/>
</dbReference>
<dbReference type="NCBIfam" id="TIGR01731">
    <property type="entry name" value="fil_hemag_20aa"/>
    <property type="match status" value="33"/>
</dbReference>
<reference evidence="4 5" key="1">
    <citation type="submission" date="2023-07" db="EMBL/GenBank/DDBJ databases">
        <title>Functional and genomic diversity of the sorghum phyllosphere microbiome.</title>
        <authorList>
            <person name="Shade A."/>
        </authorList>
    </citation>
    <scope>NUCLEOTIDE SEQUENCE [LARGE SCALE GENOMIC DNA]</scope>
    <source>
        <strain evidence="4 5">SORGH_AS_0887</strain>
    </source>
</reference>
<dbReference type="Pfam" id="PF13018">
    <property type="entry name" value="ESPR"/>
    <property type="match status" value="1"/>
</dbReference>
<dbReference type="InterPro" id="IPR010069">
    <property type="entry name" value="CdiA_FHA1_rpt"/>
</dbReference>
<feature type="compositionally biased region" description="Polar residues" evidence="1">
    <location>
        <begin position="3197"/>
        <end position="3209"/>
    </location>
</feature>
<feature type="domain" description="Filamentous haemagglutinin FhaB/tRNA nuclease CdiA-like TPS" evidence="3">
    <location>
        <begin position="108"/>
        <end position="228"/>
    </location>
</feature>
<keyword evidence="2" id="KW-0472">Membrane</keyword>
<evidence type="ECO:0000313" key="4">
    <source>
        <dbReference type="EMBL" id="MDQ1208302.1"/>
    </source>
</evidence>
<accession>A0ABU0UUT4</accession>
<feature type="region of interest" description="Disordered" evidence="1">
    <location>
        <begin position="467"/>
        <end position="507"/>
    </location>
</feature>
<evidence type="ECO:0000256" key="1">
    <source>
        <dbReference type="SAM" id="MobiDB-lite"/>
    </source>
</evidence>
<dbReference type="NCBIfam" id="TIGR01901">
    <property type="entry name" value="adhes_NPXG"/>
    <property type="match status" value="1"/>
</dbReference>
<feature type="region of interest" description="Disordered" evidence="1">
    <location>
        <begin position="2979"/>
        <end position="2998"/>
    </location>
</feature>
<dbReference type="SMART" id="SM00912">
    <property type="entry name" value="Haemagg_act"/>
    <property type="match status" value="1"/>
</dbReference>
<dbReference type="SUPFAM" id="SSF51126">
    <property type="entry name" value="Pectin lyase-like"/>
    <property type="match status" value="1"/>
</dbReference>
<evidence type="ECO:0000313" key="5">
    <source>
        <dbReference type="Proteomes" id="UP001233360"/>
    </source>
</evidence>
<feature type="compositionally biased region" description="Polar residues" evidence="1">
    <location>
        <begin position="44"/>
        <end position="54"/>
    </location>
</feature>
<dbReference type="InterPro" id="IPR025157">
    <property type="entry name" value="Hemagglutinin_rpt"/>
</dbReference>
<evidence type="ECO:0000256" key="2">
    <source>
        <dbReference type="SAM" id="Phobius"/>
    </source>
</evidence>
<feature type="region of interest" description="Disordered" evidence="1">
    <location>
        <begin position="3187"/>
        <end position="3209"/>
    </location>
</feature>
<feature type="transmembrane region" description="Helical" evidence="2">
    <location>
        <begin position="65"/>
        <end position="82"/>
    </location>
</feature>
<keyword evidence="2" id="KW-1133">Transmembrane helix</keyword>
<feature type="compositionally biased region" description="Gly residues" evidence="1">
    <location>
        <begin position="469"/>
        <end position="479"/>
    </location>
</feature>
<dbReference type="Pfam" id="PF13332">
    <property type="entry name" value="Fil_haemagg_2"/>
    <property type="match status" value="4"/>
</dbReference>
<dbReference type="Pfam" id="PF05594">
    <property type="entry name" value="Fil_haemagg"/>
    <property type="match status" value="10"/>
</dbReference>
<dbReference type="SUPFAM" id="SSF56954">
    <property type="entry name" value="Outer membrane efflux proteins (OEP)"/>
    <property type="match status" value="1"/>
</dbReference>
<dbReference type="InterPro" id="IPR024973">
    <property type="entry name" value="ESPR"/>
</dbReference>
<feature type="compositionally biased region" description="Low complexity" evidence="1">
    <location>
        <begin position="2983"/>
        <end position="2997"/>
    </location>
</feature>
<gene>
    <name evidence="4" type="ORF">QE380_001225</name>
</gene>
<feature type="region of interest" description="Disordered" evidence="1">
    <location>
        <begin position="2023"/>
        <end position="2055"/>
    </location>
</feature>
<proteinExistence type="predicted"/>